<dbReference type="InterPro" id="IPR016204">
    <property type="entry name" value="HDH"/>
</dbReference>
<dbReference type="FunFam" id="3.30.360.10:FF:000005">
    <property type="entry name" value="Homoserine dehydrogenase"/>
    <property type="match status" value="1"/>
</dbReference>
<dbReference type="InterPro" id="IPR045865">
    <property type="entry name" value="ACT-like_dom_sf"/>
</dbReference>
<dbReference type="InterPro" id="IPR019811">
    <property type="entry name" value="HDH_CS"/>
</dbReference>
<keyword evidence="10 16" id="KW-0560">Oxidoreductase</keyword>
<evidence type="ECO:0000256" key="16">
    <source>
        <dbReference type="RuleBase" id="RU000579"/>
    </source>
</evidence>
<evidence type="ECO:0000256" key="9">
    <source>
        <dbReference type="ARBA" id="ARBA00022857"/>
    </source>
</evidence>
<keyword evidence="11" id="KW-0915">Sodium</keyword>
<keyword evidence="12 16" id="KW-0486">Methionine biosynthesis</keyword>
<dbReference type="EMBL" id="DVNK01000041">
    <property type="protein sequence ID" value="HIU46968.1"/>
    <property type="molecule type" value="Genomic_DNA"/>
</dbReference>
<dbReference type="EC" id="1.1.1.3" evidence="5 16"/>
<gene>
    <name evidence="19" type="ORF">IAC59_06885</name>
</gene>
<dbReference type="InterPro" id="IPR005106">
    <property type="entry name" value="Asp/hSer_DH_NAD-bd"/>
</dbReference>
<evidence type="ECO:0000256" key="5">
    <source>
        <dbReference type="ARBA" id="ARBA00013213"/>
    </source>
</evidence>
<dbReference type="CDD" id="cd04881">
    <property type="entry name" value="ACT_HSDH-Hom"/>
    <property type="match status" value="1"/>
</dbReference>
<dbReference type="Pfam" id="PF03447">
    <property type="entry name" value="NAD_binding_3"/>
    <property type="match status" value="1"/>
</dbReference>
<evidence type="ECO:0000256" key="2">
    <source>
        <dbReference type="ARBA" id="ARBA00005056"/>
    </source>
</evidence>
<feature type="binding site" evidence="15">
    <location>
        <position position="104"/>
    </location>
    <ligand>
        <name>NADPH</name>
        <dbReference type="ChEBI" id="CHEBI:57783"/>
    </ligand>
</feature>
<evidence type="ECO:0000256" key="4">
    <source>
        <dbReference type="ARBA" id="ARBA00006753"/>
    </source>
</evidence>
<evidence type="ECO:0000256" key="13">
    <source>
        <dbReference type="ARBA" id="ARBA00048841"/>
    </source>
</evidence>
<feature type="active site" description="Proton donor" evidence="14">
    <location>
        <position position="204"/>
    </location>
</feature>
<dbReference type="PANTHER" id="PTHR43331">
    <property type="entry name" value="HOMOSERINE DEHYDROGENASE"/>
    <property type="match status" value="1"/>
</dbReference>
<dbReference type="Gene3D" id="3.40.50.720">
    <property type="entry name" value="NAD(P)-binding Rossmann-like Domain"/>
    <property type="match status" value="1"/>
</dbReference>
<dbReference type="SUPFAM" id="SSF51735">
    <property type="entry name" value="NAD(P)-binding Rossmann-fold domains"/>
    <property type="match status" value="1"/>
</dbReference>
<evidence type="ECO:0000256" key="6">
    <source>
        <dbReference type="ARBA" id="ARBA00013376"/>
    </source>
</evidence>
<reference evidence="19" key="1">
    <citation type="submission" date="2020-10" db="EMBL/GenBank/DDBJ databases">
        <authorList>
            <person name="Gilroy R."/>
        </authorList>
    </citation>
    <scope>NUCLEOTIDE SEQUENCE</scope>
    <source>
        <strain evidence="19">ChiSxjej2B14-8506</strain>
    </source>
</reference>
<dbReference type="Proteomes" id="UP000824123">
    <property type="component" value="Unassembled WGS sequence"/>
</dbReference>
<comment type="pathway">
    <text evidence="3 16">Amino-acid biosynthesis; L-methionine biosynthesis via de novo pathway; L-homoserine from L-aspartate: step 3/3.</text>
</comment>
<proteinExistence type="inferred from homology"/>
<evidence type="ECO:0000256" key="8">
    <source>
        <dbReference type="ARBA" id="ARBA00022697"/>
    </source>
</evidence>
<dbReference type="Gene3D" id="3.30.360.10">
    <property type="entry name" value="Dihydrodipicolinate Reductase, domain 2"/>
    <property type="match status" value="1"/>
</dbReference>
<sequence length="428" mass="45897">MHEVTIGFLGCGNIGNGVWRLINEMAPAIEHREKVRLRVKRMLVRNMNKARPNVPHELLTTNPDDVLGDPEISIVAEFMGGAEPANTYMQRALAAGKTVVTANKMALALNWSKLQATATASGAGLFYEASVCGGIPIIRTITTSLQANRFSRVVGIINGTTNYILSEMTSKGLDYAEALAQAQRLGLAEPDPSADVNGLDAAYKLSILSTLAFHARIPFDRIYCEGITGVAAEDIEFGRSAGYTVKLLAIAKRAGQTVEARVHPAFIPSDHPLASVSGSYNAVFLTGNAVDDLMLYGRGAGDMPTASAIVSDLINASKAQHFEQPTFLNRPIPPDDLTIDANFRSKFYVRMSVADRVGVLEALAGAFARQNVSIASMGQTKHGPGRVPLTVTTHETCESAMRAALASISEETAIVRSVIRIEELGESR</sequence>
<dbReference type="GO" id="GO:0004412">
    <property type="term" value="F:homoserine dehydrogenase activity"/>
    <property type="evidence" value="ECO:0007669"/>
    <property type="project" value="UniProtKB-EC"/>
</dbReference>
<evidence type="ECO:0000256" key="17">
    <source>
        <dbReference type="RuleBase" id="RU004171"/>
    </source>
</evidence>
<dbReference type="SUPFAM" id="SSF55347">
    <property type="entry name" value="Glyceraldehyde-3-phosphate dehydrogenase-like, C-terminal domain"/>
    <property type="match status" value="1"/>
</dbReference>
<evidence type="ECO:0000256" key="3">
    <source>
        <dbReference type="ARBA" id="ARBA00005062"/>
    </source>
</evidence>
<evidence type="ECO:0000313" key="19">
    <source>
        <dbReference type="EMBL" id="HIU46968.1"/>
    </source>
</evidence>
<evidence type="ECO:0000256" key="1">
    <source>
        <dbReference type="ARBA" id="ARBA00001920"/>
    </source>
</evidence>
<reference evidence="19" key="2">
    <citation type="journal article" date="2021" name="PeerJ">
        <title>Extensive microbial diversity within the chicken gut microbiome revealed by metagenomics and culture.</title>
        <authorList>
            <person name="Gilroy R."/>
            <person name="Ravi A."/>
            <person name="Getino M."/>
            <person name="Pursley I."/>
            <person name="Horton D.L."/>
            <person name="Alikhan N.F."/>
            <person name="Baker D."/>
            <person name="Gharbi K."/>
            <person name="Hall N."/>
            <person name="Watson M."/>
            <person name="Adriaenssens E.M."/>
            <person name="Foster-Nyarko E."/>
            <person name="Jarju S."/>
            <person name="Secka A."/>
            <person name="Antonio M."/>
            <person name="Oren A."/>
            <person name="Chaudhuri R.R."/>
            <person name="La Ragione R."/>
            <person name="Hildebrand F."/>
            <person name="Pallen M.J."/>
        </authorList>
    </citation>
    <scope>NUCLEOTIDE SEQUENCE</scope>
    <source>
        <strain evidence="19">ChiSxjej2B14-8506</strain>
    </source>
</reference>
<protein>
    <recommendedName>
        <fullName evidence="6 16">Homoserine dehydrogenase</fullName>
        <ecNumber evidence="5 16">1.1.1.3</ecNumber>
    </recommendedName>
</protein>
<keyword evidence="9 15" id="KW-0521">NADP</keyword>
<dbReference type="PROSITE" id="PS01042">
    <property type="entry name" value="HOMOSER_DHGENASE"/>
    <property type="match status" value="1"/>
</dbReference>
<evidence type="ECO:0000256" key="10">
    <source>
        <dbReference type="ARBA" id="ARBA00023002"/>
    </source>
</evidence>
<evidence type="ECO:0000256" key="15">
    <source>
        <dbReference type="PIRSR" id="PIRSR000098-2"/>
    </source>
</evidence>
<accession>A0A9D1LRY7</accession>
<dbReference type="InterPro" id="IPR002912">
    <property type="entry name" value="ACT_dom"/>
</dbReference>
<feature type="binding site" evidence="15">
    <location>
        <position position="189"/>
    </location>
    <ligand>
        <name>L-homoserine</name>
        <dbReference type="ChEBI" id="CHEBI:57476"/>
    </ligand>
</feature>
<dbReference type="Pfam" id="PF01842">
    <property type="entry name" value="ACT"/>
    <property type="match status" value="1"/>
</dbReference>
<organism evidence="19 20">
    <name type="scientific">Candidatus Fimadaptatus faecigallinarum</name>
    <dbReference type="NCBI Taxonomy" id="2840814"/>
    <lineage>
        <taxon>Bacteria</taxon>
        <taxon>Bacillati</taxon>
        <taxon>Bacillota</taxon>
        <taxon>Clostridia</taxon>
        <taxon>Eubacteriales</taxon>
        <taxon>Candidatus Fimadaptatus</taxon>
    </lineage>
</organism>
<comment type="catalytic activity">
    <reaction evidence="13">
        <text>L-homoserine + NADP(+) = L-aspartate 4-semialdehyde + NADPH + H(+)</text>
        <dbReference type="Rhea" id="RHEA:15761"/>
        <dbReference type="ChEBI" id="CHEBI:15378"/>
        <dbReference type="ChEBI" id="CHEBI:57476"/>
        <dbReference type="ChEBI" id="CHEBI:57783"/>
        <dbReference type="ChEBI" id="CHEBI:58349"/>
        <dbReference type="ChEBI" id="CHEBI:537519"/>
        <dbReference type="EC" id="1.1.1.3"/>
    </reaction>
    <physiologicalReaction direction="right-to-left" evidence="13">
        <dbReference type="Rhea" id="RHEA:15763"/>
    </physiologicalReaction>
</comment>
<evidence type="ECO:0000259" key="18">
    <source>
        <dbReference type="PROSITE" id="PS51671"/>
    </source>
</evidence>
<keyword evidence="8 16" id="KW-0791">Threonine biosynthesis</keyword>
<evidence type="ECO:0000313" key="20">
    <source>
        <dbReference type="Proteomes" id="UP000824123"/>
    </source>
</evidence>
<evidence type="ECO:0000256" key="14">
    <source>
        <dbReference type="PIRSR" id="PIRSR000098-1"/>
    </source>
</evidence>
<comment type="cofactor">
    <cofactor evidence="1">
        <name>a metal cation</name>
        <dbReference type="ChEBI" id="CHEBI:25213"/>
    </cofactor>
</comment>
<dbReference type="GO" id="GO:0009086">
    <property type="term" value="P:methionine biosynthetic process"/>
    <property type="evidence" value="ECO:0007669"/>
    <property type="project" value="UniProtKB-KW"/>
</dbReference>
<comment type="caution">
    <text evidence="19">The sequence shown here is derived from an EMBL/GenBank/DDBJ whole genome shotgun (WGS) entry which is preliminary data.</text>
</comment>
<feature type="domain" description="ACT" evidence="18">
    <location>
        <begin position="348"/>
        <end position="423"/>
    </location>
</feature>
<dbReference type="GO" id="GO:0009088">
    <property type="term" value="P:threonine biosynthetic process"/>
    <property type="evidence" value="ECO:0007669"/>
    <property type="project" value="UniProtKB-KW"/>
</dbReference>
<comment type="similarity">
    <text evidence="4 17">Belongs to the homoserine dehydrogenase family.</text>
</comment>
<dbReference type="InterPro" id="IPR001342">
    <property type="entry name" value="HDH_cat"/>
</dbReference>
<dbReference type="Pfam" id="PF00742">
    <property type="entry name" value="Homoserine_dh"/>
    <property type="match status" value="1"/>
</dbReference>
<dbReference type="PIRSF" id="PIRSF000098">
    <property type="entry name" value="Homoser_dehydrog"/>
    <property type="match status" value="1"/>
</dbReference>
<dbReference type="NCBIfam" id="NF004976">
    <property type="entry name" value="PRK06349.1"/>
    <property type="match status" value="1"/>
</dbReference>
<dbReference type="SUPFAM" id="SSF55021">
    <property type="entry name" value="ACT-like"/>
    <property type="match status" value="1"/>
</dbReference>
<dbReference type="GO" id="GO:0050661">
    <property type="term" value="F:NADP binding"/>
    <property type="evidence" value="ECO:0007669"/>
    <property type="project" value="InterPro"/>
</dbReference>
<dbReference type="InterPro" id="IPR036291">
    <property type="entry name" value="NAD(P)-bd_dom_sf"/>
</dbReference>
<dbReference type="Gene3D" id="3.30.70.260">
    <property type="match status" value="1"/>
</dbReference>
<keyword evidence="7 16" id="KW-0028">Amino-acid biosynthesis</keyword>
<dbReference type="PROSITE" id="PS51671">
    <property type="entry name" value="ACT"/>
    <property type="match status" value="1"/>
</dbReference>
<evidence type="ECO:0000256" key="11">
    <source>
        <dbReference type="ARBA" id="ARBA00023053"/>
    </source>
</evidence>
<evidence type="ECO:0000256" key="7">
    <source>
        <dbReference type="ARBA" id="ARBA00022605"/>
    </source>
</evidence>
<dbReference type="AlphaFoldDB" id="A0A9D1LRY7"/>
<dbReference type="PANTHER" id="PTHR43331:SF1">
    <property type="entry name" value="HOMOSERINE DEHYDROGENASE"/>
    <property type="match status" value="1"/>
</dbReference>
<name>A0A9D1LRY7_9FIRM</name>
<evidence type="ECO:0000256" key="12">
    <source>
        <dbReference type="ARBA" id="ARBA00023167"/>
    </source>
</evidence>
<comment type="pathway">
    <text evidence="2 16">Amino-acid biosynthesis; L-threonine biosynthesis; L-threonine from L-aspartate: step 3/5.</text>
</comment>